<keyword evidence="4" id="KW-0963">Cytoplasm</keyword>
<protein>
    <recommendedName>
        <fullName evidence="3">RNA helicase</fullName>
        <ecNumber evidence="3">3.6.4.13</ecNumber>
    </recommendedName>
</protein>
<dbReference type="InterPro" id="IPR003593">
    <property type="entry name" value="AAA+_ATPase"/>
</dbReference>
<comment type="catalytic activity">
    <reaction evidence="11">
        <text>ATP + H2O = ADP + phosphate + H(+)</text>
        <dbReference type="Rhea" id="RHEA:13065"/>
        <dbReference type="ChEBI" id="CHEBI:15377"/>
        <dbReference type="ChEBI" id="CHEBI:15378"/>
        <dbReference type="ChEBI" id="CHEBI:30616"/>
        <dbReference type="ChEBI" id="CHEBI:43474"/>
        <dbReference type="ChEBI" id="CHEBI:456216"/>
        <dbReference type="EC" id="3.6.4.12"/>
    </reaction>
    <physiologicalReaction direction="left-to-right" evidence="11">
        <dbReference type="Rhea" id="RHEA:13066"/>
    </physiologicalReaction>
</comment>
<evidence type="ECO:0000256" key="3">
    <source>
        <dbReference type="ARBA" id="ARBA00012552"/>
    </source>
</evidence>
<evidence type="ECO:0000256" key="1">
    <source>
        <dbReference type="ARBA" id="ARBA00004496"/>
    </source>
</evidence>
<feature type="domain" description="Helicase ATP-binding" evidence="13">
    <location>
        <begin position="251"/>
        <end position="424"/>
    </location>
</feature>
<comment type="catalytic activity">
    <reaction evidence="10">
        <text>ATP + H2O = ADP + phosphate + H(+)</text>
        <dbReference type="Rhea" id="RHEA:13065"/>
        <dbReference type="ChEBI" id="CHEBI:15377"/>
        <dbReference type="ChEBI" id="CHEBI:15378"/>
        <dbReference type="ChEBI" id="CHEBI:30616"/>
        <dbReference type="ChEBI" id="CHEBI:43474"/>
        <dbReference type="ChEBI" id="CHEBI:456216"/>
        <dbReference type="EC" id="3.6.4.13"/>
    </reaction>
</comment>
<dbReference type="SUPFAM" id="SSF52540">
    <property type="entry name" value="P-loop containing nucleoside triphosphate hydrolases"/>
    <property type="match status" value="1"/>
</dbReference>
<gene>
    <name evidence="14" type="ORF">PV327_001241</name>
</gene>
<dbReference type="Proteomes" id="UP001168972">
    <property type="component" value="Unassembled WGS sequence"/>
</dbReference>
<dbReference type="GO" id="GO:0032574">
    <property type="term" value="F:5'-3' RNA helicase activity"/>
    <property type="evidence" value="ECO:0007669"/>
    <property type="project" value="InterPro"/>
</dbReference>
<evidence type="ECO:0000256" key="8">
    <source>
        <dbReference type="ARBA" id="ARBA00022840"/>
    </source>
</evidence>
<dbReference type="SMART" id="SM00382">
    <property type="entry name" value="AAA"/>
    <property type="match status" value="1"/>
</dbReference>
<dbReference type="GO" id="GO:0016787">
    <property type="term" value="F:hydrolase activity"/>
    <property type="evidence" value="ECO:0007669"/>
    <property type="project" value="UniProtKB-KW"/>
</dbReference>
<dbReference type="Pfam" id="PF13086">
    <property type="entry name" value="AAA_11"/>
    <property type="match status" value="2"/>
</dbReference>
<dbReference type="AlphaFoldDB" id="A0AA39L2Z8"/>
<evidence type="ECO:0000313" key="14">
    <source>
        <dbReference type="EMBL" id="KAK0183174.1"/>
    </source>
</evidence>
<feature type="region of interest" description="Disordered" evidence="12">
    <location>
        <begin position="704"/>
        <end position="726"/>
    </location>
</feature>
<dbReference type="PROSITE" id="PS51192">
    <property type="entry name" value="HELICASE_ATP_BIND_1"/>
    <property type="match status" value="1"/>
</dbReference>
<dbReference type="Pfam" id="PF13087">
    <property type="entry name" value="AAA_12"/>
    <property type="match status" value="1"/>
</dbReference>
<evidence type="ECO:0000256" key="12">
    <source>
        <dbReference type="SAM" id="MobiDB-lite"/>
    </source>
</evidence>
<keyword evidence="15" id="KW-1185">Reference proteome</keyword>
<evidence type="ECO:0000313" key="15">
    <source>
        <dbReference type="Proteomes" id="UP001168972"/>
    </source>
</evidence>
<dbReference type="InterPro" id="IPR014001">
    <property type="entry name" value="Helicase_ATP-bd"/>
</dbReference>
<keyword evidence="9" id="KW-0943">RNA-mediated gene silencing</keyword>
<dbReference type="Gene3D" id="3.40.50.300">
    <property type="entry name" value="P-loop containing nucleotide triphosphate hydrolases"/>
    <property type="match status" value="2"/>
</dbReference>
<dbReference type="EC" id="3.6.4.13" evidence="3"/>
<dbReference type="Pfam" id="PF21634">
    <property type="entry name" value="MOV-10_beta-barrel"/>
    <property type="match status" value="1"/>
</dbReference>
<dbReference type="InterPro" id="IPR041677">
    <property type="entry name" value="DNA2/NAM7_AAA_11"/>
</dbReference>
<keyword evidence="6" id="KW-0378">Hydrolase</keyword>
<dbReference type="GO" id="GO:0031047">
    <property type="term" value="P:regulatory ncRNA-mediated gene silencing"/>
    <property type="evidence" value="ECO:0007669"/>
    <property type="project" value="UniProtKB-KW"/>
</dbReference>
<dbReference type="InterPro" id="IPR027417">
    <property type="entry name" value="P-loop_NTPase"/>
</dbReference>
<accession>A0AA39L2Z8</accession>
<dbReference type="EMBL" id="JAQQBR010000001">
    <property type="protein sequence ID" value="KAK0183174.1"/>
    <property type="molecule type" value="Genomic_DNA"/>
</dbReference>
<evidence type="ECO:0000256" key="7">
    <source>
        <dbReference type="ARBA" id="ARBA00022806"/>
    </source>
</evidence>
<reference evidence="14" key="2">
    <citation type="submission" date="2023-03" db="EMBL/GenBank/DDBJ databases">
        <authorList>
            <person name="Inwood S.N."/>
            <person name="Skelly J.G."/>
            <person name="Guhlin J."/>
            <person name="Harrop T.W.R."/>
            <person name="Goldson S.G."/>
            <person name="Dearden P.K."/>
        </authorList>
    </citation>
    <scope>NUCLEOTIDE SEQUENCE</scope>
    <source>
        <strain evidence="14">Lincoln</strain>
        <tissue evidence="14">Whole body</tissue>
    </source>
</reference>
<dbReference type="GO" id="GO:0003678">
    <property type="term" value="F:DNA helicase activity"/>
    <property type="evidence" value="ECO:0007669"/>
    <property type="project" value="UniProtKB-EC"/>
</dbReference>
<dbReference type="CDD" id="cd18038">
    <property type="entry name" value="DEXXQc_Helz-like"/>
    <property type="match status" value="1"/>
</dbReference>
<comment type="similarity">
    <text evidence="2">Belongs to the DNA2/NAM7 helicase family. SDE3 subfamily.</text>
</comment>
<dbReference type="InterPro" id="IPR049080">
    <property type="entry name" value="MOV-10-like_beta-barrel"/>
</dbReference>
<evidence type="ECO:0000259" key="13">
    <source>
        <dbReference type="PROSITE" id="PS51192"/>
    </source>
</evidence>
<dbReference type="GO" id="GO:0005524">
    <property type="term" value="F:ATP binding"/>
    <property type="evidence" value="ECO:0007669"/>
    <property type="project" value="UniProtKB-KW"/>
</dbReference>
<dbReference type="InterPro" id="IPR026122">
    <property type="entry name" value="MOV-10/SDE3_DEXXQ/H-box"/>
</dbReference>
<dbReference type="FunFam" id="3.40.50.300:FF:000326">
    <property type="entry name" value="P-loop containing nucleoside triphosphate hydrolase"/>
    <property type="match status" value="1"/>
</dbReference>
<comment type="caution">
    <text evidence="14">The sequence shown here is derived from an EMBL/GenBank/DDBJ whole genome shotgun (WGS) entry which is preliminary data.</text>
</comment>
<dbReference type="GO" id="GO:0005737">
    <property type="term" value="C:cytoplasm"/>
    <property type="evidence" value="ECO:0007669"/>
    <property type="project" value="UniProtKB-SubCell"/>
</dbReference>
<evidence type="ECO:0000256" key="5">
    <source>
        <dbReference type="ARBA" id="ARBA00022741"/>
    </source>
</evidence>
<dbReference type="GO" id="GO:0003723">
    <property type="term" value="F:RNA binding"/>
    <property type="evidence" value="ECO:0007669"/>
    <property type="project" value="InterPro"/>
</dbReference>
<dbReference type="GO" id="GO:0005694">
    <property type="term" value="C:chromosome"/>
    <property type="evidence" value="ECO:0007669"/>
    <property type="project" value="UniProtKB-ARBA"/>
</dbReference>
<evidence type="ECO:0000256" key="10">
    <source>
        <dbReference type="ARBA" id="ARBA00047984"/>
    </source>
</evidence>
<evidence type="ECO:0000256" key="9">
    <source>
        <dbReference type="ARBA" id="ARBA00023158"/>
    </source>
</evidence>
<dbReference type="CDD" id="cd18808">
    <property type="entry name" value="SF1_C_Upf1"/>
    <property type="match status" value="1"/>
</dbReference>
<feature type="region of interest" description="Disordered" evidence="12">
    <location>
        <begin position="773"/>
        <end position="793"/>
    </location>
</feature>
<dbReference type="PANTHER" id="PTHR45418">
    <property type="entry name" value="CANCER/TESTIS ANTIGEN 55"/>
    <property type="match status" value="1"/>
</dbReference>
<evidence type="ECO:0000256" key="11">
    <source>
        <dbReference type="ARBA" id="ARBA00048432"/>
    </source>
</evidence>
<keyword evidence="8" id="KW-0067">ATP-binding</keyword>
<keyword evidence="7" id="KW-0347">Helicase</keyword>
<name>A0AA39L2Z8_MICHY</name>
<proteinExistence type="inferred from homology"/>
<evidence type="ECO:0000256" key="4">
    <source>
        <dbReference type="ARBA" id="ARBA00022490"/>
    </source>
</evidence>
<keyword evidence="5" id="KW-0547">Nucleotide-binding</keyword>
<comment type="subcellular location">
    <subcellularLocation>
        <location evidence="1">Cytoplasm</location>
    </subcellularLocation>
</comment>
<evidence type="ECO:0000256" key="6">
    <source>
        <dbReference type="ARBA" id="ARBA00022801"/>
    </source>
</evidence>
<organism evidence="14 15">
    <name type="scientific">Microctonus hyperodae</name>
    <name type="common">Parasitoid wasp</name>
    <dbReference type="NCBI Taxonomy" id="165561"/>
    <lineage>
        <taxon>Eukaryota</taxon>
        <taxon>Metazoa</taxon>
        <taxon>Ecdysozoa</taxon>
        <taxon>Arthropoda</taxon>
        <taxon>Hexapoda</taxon>
        <taxon>Insecta</taxon>
        <taxon>Pterygota</taxon>
        <taxon>Neoptera</taxon>
        <taxon>Endopterygota</taxon>
        <taxon>Hymenoptera</taxon>
        <taxon>Apocrita</taxon>
        <taxon>Ichneumonoidea</taxon>
        <taxon>Braconidae</taxon>
        <taxon>Euphorinae</taxon>
        <taxon>Microctonus</taxon>
    </lineage>
</organism>
<reference evidence="14" key="1">
    <citation type="journal article" date="2023" name="bioRxiv">
        <title>Scaffold-level genome assemblies of two parasitoid biocontrol wasps reveal the parthenogenesis mechanism and an associated novel virus.</title>
        <authorList>
            <person name="Inwood S."/>
            <person name="Skelly J."/>
            <person name="Guhlin J."/>
            <person name="Harrop T."/>
            <person name="Goldson S."/>
            <person name="Dearden P."/>
        </authorList>
    </citation>
    <scope>NUCLEOTIDE SEQUENCE</scope>
    <source>
        <strain evidence="14">Lincoln</strain>
        <tissue evidence="14">Whole body</tissue>
    </source>
</reference>
<dbReference type="InterPro" id="IPR041679">
    <property type="entry name" value="DNA2/NAM7-like_C"/>
</dbReference>
<sequence length="844" mass="97558">MMRSAQRKYFKEEIVNKSKQDTIENVEFRGPSKSIIPYELYKVLINDVRPYENMSEEAKNYHHILSHLSKFENLTIDIYWYIFKLVLYLEHYQCVIEMKSYNLYNQTIEKSKNRKNEYLIRVPGLSENRKLRAYDDLEARQIENYLGKKITKSPIYGKIKFIGNNYISVNFNQGFGKTYQPNKKYNIEFYYYAWTNNNLNRILDKVYNQQLKPILFPIKQPPYIKKQLPIIWTNESIKNNPEQKQAIINILNKTAHPAPYILFGPPGTGKTSTLIEAICQIVRSNSSNRVLICTPSNAAADEIAIRLFEKKVDKNIMYRMYGASMNINNVNKNIRPFSNFSGSQSIFVSKNVFLRKKIVITTLSSCVRLYKYKLRENHFAYLFCDEAGQATETETLIPLVLLSGAFAYNLSQISAQIVLAGDPKQLGPVILSRLAEPLLGQSMLERLTGWGPYKKNESTKKYDPMYITKLLRNYRSHPAILNVPNKLFYEGELIAKAGNASKRGENWSQLPNKKFPIIFHAIHGDEKRQSDSTSVYNETEVDVVLDYVSRLLNTKLGDKMVKQSEIGIITPYKLQQIAIRKALQKKNYNDISTGTVESFQGQERDIIIISSVRTKLYKMKNCVFLGHLSNPKRFNVAITRARALLIAIGDPKILEHDNSWRTFIQYCIDNKSCRGDKFTLKTKWNELEIVKLIAEKHNIQLNDESEGGPIVELPEPQSDSMEDKHRRRRLPIGPLPESFKYNTDDLNSSEKDNIYNKIAELVRNVTIKDYSFSDNDEDSCSETNIQYDDDEDVDYDIDDDQSDGDYFSTAESLQLSSLCEDHTLFGAADNFEIELQDRMCLFGN</sequence>
<dbReference type="InterPro" id="IPR047187">
    <property type="entry name" value="SF1_C_Upf1"/>
</dbReference>
<dbReference type="PANTHER" id="PTHR45418:SF1">
    <property type="entry name" value="CANCER_TESTIS ANTIGEN 55"/>
    <property type="match status" value="1"/>
</dbReference>
<evidence type="ECO:0000256" key="2">
    <source>
        <dbReference type="ARBA" id="ARBA00005601"/>
    </source>
</evidence>